<keyword evidence="3" id="KW-1185">Reference proteome</keyword>
<dbReference type="EMBL" id="KQ242674">
    <property type="protein sequence ID" value="KNC77633.1"/>
    <property type="molecule type" value="Genomic_DNA"/>
</dbReference>
<keyword evidence="1" id="KW-0472">Membrane</keyword>
<dbReference type="RefSeq" id="XP_014151535.1">
    <property type="nucleotide sequence ID" value="XM_014296060.1"/>
</dbReference>
<reference evidence="2 3" key="1">
    <citation type="submission" date="2011-02" db="EMBL/GenBank/DDBJ databases">
        <title>The Genome Sequence of Sphaeroforma arctica JP610.</title>
        <authorList>
            <consortium name="The Broad Institute Genome Sequencing Platform"/>
            <person name="Russ C."/>
            <person name="Cuomo C."/>
            <person name="Young S.K."/>
            <person name="Zeng Q."/>
            <person name="Gargeya S."/>
            <person name="Alvarado L."/>
            <person name="Berlin A."/>
            <person name="Chapman S.B."/>
            <person name="Chen Z."/>
            <person name="Freedman E."/>
            <person name="Gellesch M."/>
            <person name="Goldberg J."/>
            <person name="Griggs A."/>
            <person name="Gujja S."/>
            <person name="Heilman E."/>
            <person name="Heiman D."/>
            <person name="Howarth C."/>
            <person name="Mehta T."/>
            <person name="Neiman D."/>
            <person name="Pearson M."/>
            <person name="Roberts A."/>
            <person name="Saif S."/>
            <person name="Shea T."/>
            <person name="Shenoy N."/>
            <person name="Sisk P."/>
            <person name="Stolte C."/>
            <person name="Sykes S."/>
            <person name="White J."/>
            <person name="Yandava C."/>
            <person name="Burger G."/>
            <person name="Gray M.W."/>
            <person name="Holland P.W.H."/>
            <person name="King N."/>
            <person name="Lang F.B.F."/>
            <person name="Roger A.J."/>
            <person name="Ruiz-Trillo I."/>
            <person name="Haas B."/>
            <person name="Nusbaum C."/>
            <person name="Birren B."/>
        </authorList>
    </citation>
    <scope>NUCLEOTIDE SEQUENCE [LARGE SCALE GENOMIC DNA]</scope>
    <source>
        <strain evidence="2 3">JP610</strain>
    </source>
</reference>
<keyword evidence="1" id="KW-1133">Transmembrane helix</keyword>
<evidence type="ECO:0000313" key="2">
    <source>
        <dbReference type="EMBL" id="KNC77633.1"/>
    </source>
</evidence>
<dbReference type="Proteomes" id="UP000054560">
    <property type="component" value="Unassembled WGS sequence"/>
</dbReference>
<keyword evidence="1" id="KW-0812">Transmembrane</keyword>
<accession>A0A0L0FNS8</accession>
<evidence type="ECO:0000256" key="1">
    <source>
        <dbReference type="SAM" id="Phobius"/>
    </source>
</evidence>
<name>A0A0L0FNS8_9EUKA</name>
<feature type="transmembrane region" description="Helical" evidence="1">
    <location>
        <begin position="119"/>
        <end position="141"/>
    </location>
</feature>
<sequence length="167" mass="18051">MSVGTVVAGIALDMVVGTMLLRQGSDSLFMFWIVAEALVPVFLSIAIYASSTVGLPFLLLGLFKLVFPETIEGVANSKLLSSESPTESSMRTWCRLGGQGFVSAVATLLHHGLTAYVVAALYTGAVVMSRPLVLCMLPLVLQHLLVPLKYTHQFSFIVEVIVVEIFF</sequence>
<dbReference type="GeneID" id="25910409"/>
<gene>
    <name evidence="2" type="ORF">SARC_09905</name>
</gene>
<dbReference type="AlphaFoldDB" id="A0A0L0FNS8"/>
<dbReference type="eggNOG" id="ENOG502SFUN">
    <property type="taxonomic scope" value="Eukaryota"/>
</dbReference>
<organism evidence="2 3">
    <name type="scientific">Sphaeroforma arctica JP610</name>
    <dbReference type="NCBI Taxonomy" id="667725"/>
    <lineage>
        <taxon>Eukaryota</taxon>
        <taxon>Ichthyosporea</taxon>
        <taxon>Ichthyophonida</taxon>
        <taxon>Sphaeroforma</taxon>
    </lineage>
</organism>
<proteinExistence type="predicted"/>
<evidence type="ECO:0000313" key="3">
    <source>
        <dbReference type="Proteomes" id="UP000054560"/>
    </source>
</evidence>
<feature type="transmembrane region" description="Helical" evidence="1">
    <location>
        <begin position="96"/>
        <end position="113"/>
    </location>
</feature>
<feature type="transmembrane region" description="Helical" evidence="1">
    <location>
        <begin position="6"/>
        <end position="22"/>
    </location>
</feature>
<protein>
    <submittedName>
        <fullName evidence="2">Uncharacterized protein</fullName>
    </submittedName>
</protein>